<dbReference type="Proteomes" id="UP000478052">
    <property type="component" value="Unassembled WGS sequence"/>
</dbReference>
<proteinExistence type="predicted"/>
<sequence>MIENANLNNWCNFQIFEEKLMENLLLVFPDTFENYWKFFTFDPPKYQLDSLSYQKQCSFFKIEALLLHQNINLNIKYSNRKGILMSNSNRMFKDGGRLGEGHNFYQKNNSPFRRPSFVPFGRVKLFLPVRGKNRVTDTDDIIANHFWLHHFKFIT</sequence>
<evidence type="ECO:0000313" key="1">
    <source>
        <dbReference type="EMBL" id="KAF0765542.1"/>
    </source>
</evidence>
<protein>
    <submittedName>
        <fullName evidence="1">Uncharacterized protein</fullName>
    </submittedName>
</protein>
<accession>A0A6G0Z4Y8</accession>
<dbReference type="EMBL" id="VUJU01001379">
    <property type="protein sequence ID" value="KAF0765542.1"/>
    <property type="molecule type" value="Genomic_DNA"/>
</dbReference>
<name>A0A6G0Z4Y8_APHCR</name>
<comment type="caution">
    <text evidence="1">The sequence shown here is derived from an EMBL/GenBank/DDBJ whole genome shotgun (WGS) entry which is preliminary data.</text>
</comment>
<reference evidence="1 2" key="1">
    <citation type="submission" date="2019-08" db="EMBL/GenBank/DDBJ databases">
        <title>Whole genome of Aphis craccivora.</title>
        <authorList>
            <person name="Voronova N.V."/>
            <person name="Shulinski R.S."/>
            <person name="Bandarenka Y.V."/>
            <person name="Zhorov D.G."/>
            <person name="Warner D."/>
        </authorList>
    </citation>
    <scope>NUCLEOTIDE SEQUENCE [LARGE SCALE GENOMIC DNA]</scope>
    <source>
        <strain evidence="1">180601</strain>
        <tissue evidence="1">Whole Body</tissue>
    </source>
</reference>
<organism evidence="1 2">
    <name type="scientific">Aphis craccivora</name>
    <name type="common">Cowpea aphid</name>
    <dbReference type="NCBI Taxonomy" id="307492"/>
    <lineage>
        <taxon>Eukaryota</taxon>
        <taxon>Metazoa</taxon>
        <taxon>Ecdysozoa</taxon>
        <taxon>Arthropoda</taxon>
        <taxon>Hexapoda</taxon>
        <taxon>Insecta</taxon>
        <taxon>Pterygota</taxon>
        <taxon>Neoptera</taxon>
        <taxon>Paraneoptera</taxon>
        <taxon>Hemiptera</taxon>
        <taxon>Sternorrhyncha</taxon>
        <taxon>Aphidomorpha</taxon>
        <taxon>Aphidoidea</taxon>
        <taxon>Aphididae</taxon>
        <taxon>Aphidini</taxon>
        <taxon>Aphis</taxon>
        <taxon>Aphis</taxon>
    </lineage>
</organism>
<gene>
    <name evidence="1" type="ORF">FWK35_00003780</name>
</gene>
<dbReference type="AlphaFoldDB" id="A0A6G0Z4Y8"/>
<keyword evidence="2" id="KW-1185">Reference proteome</keyword>
<evidence type="ECO:0000313" key="2">
    <source>
        <dbReference type="Proteomes" id="UP000478052"/>
    </source>
</evidence>